<protein>
    <recommendedName>
        <fullName evidence="10">ABC transporter domain-containing protein</fullName>
    </recommendedName>
</protein>
<dbReference type="GO" id="GO:0005886">
    <property type="term" value="C:plasma membrane"/>
    <property type="evidence" value="ECO:0007669"/>
    <property type="project" value="TreeGrafter"/>
</dbReference>
<dbReference type="SUPFAM" id="SSF52540">
    <property type="entry name" value="P-loop containing nucleoside triphosphate hydrolases"/>
    <property type="match status" value="1"/>
</dbReference>
<evidence type="ECO:0000256" key="7">
    <source>
        <dbReference type="ARBA" id="ARBA00022989"/>
    </source>
</evidence>
<keyword evidence="5" id="KW-0547">Nucleotide-binding</keyword>
<keyword evidence="12" id="KW-1185">Reference proteome</keyword>
<dbReference type="InterPro" id="IPR027417">
    <property type="entry name" value="P-loop_NTPase"/>
</dbReference>
<evidence type="ECO:0000256" key="6">
    <source>
        <dbReference type="ARBA" id="ARBA00022840"/>
    </source>
</evidence>
<dbReference type="InterPro" id="IPR013525">
    <property type="entry name" value="ABC2_TM"/>
</dbReference>
<dbReference type="Gene3D" id="3.40.50.300">
    <property type="entry name" value="P-loop containing nucleotide triphosphate hydrolases"/>
    <property type="match status" value="1"/>
</dbReference>
<dbReference type="Pfam" id="PF00005">
    <property type="entry name" value="ABC_tran"/>
    <property type="match status" value="1"/>
</dbReference>
<keyword evidence="8 9" id="KW-0472">Membrane</keyword>
<dbReference type="PROSITE" id="PS00211">
    <property type="entry name" value="ABC_TRANSPORTER_1"/>
    <property type="match status" value="1"/>
</dbReference>
<dbReference type="Pfam" id="PF01061">
    <property type="entry name" value="ABC2_membrane"/>
    <property type="match status" value="1"/>
</dbReference>
<dbReference type="EMBL" id="CAJNOR010002449">
    <property type="protein sequence ID" value="CAF1295953.1"/>
    <property type="molecule type" value="Genomic_DNA"/>
</dbReference>
<dbReference type="GO" id="GO:0140359">
    <property type="term" value="F:ABC-type transporter activity"/>
    <property type="evidence" value="ECO:0007669"/>
    <property type="project" value="InterPro"/>
</dbReference>
<evidence type="ECO:0000313" key="12">
    <source>
        <dbReference type="Proteomes" id="UP000663828"/>
    </source>
</evidence>
<dbReference type="AlphaFoldDB" id="A0A815D4S7"/>
<dbReference type="GO" id="GO:0016887">
    <property type="term" value="F:ATP hydrolysis activity"/>
    <property type="evidence" value="ECO:0007669"/>
    <property type="project" value="InterPro"/>
</dbReference>
<feature type="transmembrane region" description="Helical" evidence="9">
    <location>
        <begin position="467"/>
        <end position="484"/>
    </location>
</feature>
<dbReference type="InterPro" id="IPR003439">
    <property type="entry name" value="ABC_transporter-like_ATP-bd"/>
</dbReference>
<keyword evidence="4 9" id="KW-0812">Transmembrane</keyword>
<comment type="similarity">
    <text evidence="2">Belongs to the ABC transporter superfamily. ABCG family. Eye pigment precursor importer (TC 3.A.1.204) subfamily.</text>
</comment>
<organism evidence="11 12">
    <name type="scientific">Adineta ricciae</name>
    <name type="common">Rotifer</name>
    <dbReference type="NCBI Taxonomy" id="249248"/>
    <lineage>
        <taxon>Eukaryota</taxon>
        <taxon>Metazoa</taxon>
        <taxon>Spiralia</taxon>
        <taxon>Gnathifera</taxon>
        <taxon>Rotifera</taxon>
        <taxon>Eurotatoria</taxon>
        <taxon>Bdelloidea</taxon>
        <taxon>Adinetida</taxon>
        <taxon>Adinetidae</taxon>
        <taxon>Adineta</taxon>
    </lineage>
</organism>
<sequence>MLSTRRQRNREQEVAINMRNPHKYNSGHKINNSEQAPPSYNNLFESKLRPTQSAGNGDFVKPELPEFLQNIGPGLSPLKENPPVTVSWYDVRAEAPPKQNFIARNVNRLLGKEVEGPKQLLKGVNGIVKSGEMCAIMGASGAGKTTLLNIITHRRSGKLKINADVRINGRHMKKDISGVSGFVQQEELFIGTLTVREHLRFHSMLRLGKEFTKDERENRVTEVLNFLNLTKTENTVIGITGLVKGLSGGEKRRLTFATEILSDPPVLFCDEPTSGLDSSMAFILVQAMRKLADQGKTVICTIHQPSSEIFFLFDRLYLLAEGRVAYFGSLEKAPAFFRQFNLEIPRNYNPADFYIQQLAIYPKTREQNLAQIERICDGYEKSSQYSRYISEIISLHSAHTDDEELNFFSKLIRRWSSNKKNVQADDIDVQNTNKSRYKTSSFVQFRWLLWRNFIDTLKNPFETRLRLFLAVFLGVLIGLLYIRLTYDQTAVQNINSLIFLIIINTSFSNIFAVVQSYTKEFPIFYKEYDDAVYRVTPYYLAKFVSELPLFAITTLLQLAITYWMTNLYGTAKRFFIFTGIIILTSFASLSLGSVLSVIANTAEQAQALQIPILLPLMIFGGFFLNNQSGQAWLNWLKYISWFYYANEALIINQWEDVDNLPCENLDPGLPCYQNGDEVIKLVAFDKSNFGRDIGMIAVLWIALRLLSYLLLVFKSRHHK</sequence>
<name>A0A815D4S7_ADIRI</name>
<keyword evidence="3" id="KW-0813">Transport</keyword>
<keyword evidence="6" id="KW-0067">ATP-binding</keyword>
<evidence type="ECO:0000256" key="8">
    <source>
        <dbReference type="ARBA" id="ARBA00023136"/>
    </source>
</evidence>
<evidence type="ECO:0000256" key="4">
    <source>
        <dbReference type="ARBA" id="ARBA00022692"/>
    </source>
</evidence>
<evidence type="ECO:0000259" key="10">
    <source>
        <dbReference type="PROSITE" id="PS50893"/>
    </source>
</evidence>
<dbReference type="CDD" id="cd03213">
    <property type="entry name" value="ABCG_EPDR"/>
    <property type="match status" value="1"/>
</dbReference>
<dbReference type="PANTHER" id="PTHR48041:SF139">
    <property type="entry name" value="PROTEIN SCARLET"/>
    <property type="match status" value="1"/>
</dbReference>
<keyword evidence="7 9" id="KW-1133">Transmembrane helix</keyword>
<feature type="transmembrane region" description="Helical" evidence="9">
    <location>
        <begin position="693"/>
        <end position="713"/>
    </location>
</feature>
<comment type="subcellular location">
    <subcellularLocation>
        <location evidence="1">Membrane</location>
        <topology evidence="1">Multi-pass membrane protein</topology>
    </subcellularLocation>
</comment>
<dbReference type="PROSITE" id="PS50893">
    <property type="entry name" value="ABC_TRANSPORTER_2"/>
    <property type="match status" value="1"/>
</dbReference>
<feature type="transmembrane region" description="Helical" evidence="9">
    <location>
        <begin position="496"/>
        <end position="518"/>
    </location>
</feature>
<feature type="domain" description="ABC transporter" evidence="10">
    <location>
        <begin position="101"/>
        <end position="346"/>
    </location>
</feature>
<accession>A0A815D4S7</accession>
<evidence type="ECO:0000256" key="5">
    <source>
        <dbReference type="ARBA" id="ARBA00022741"/>
    </source>
</evidence>
<evidence type="ECO:0000256" key="9">
    <source>
        <dbReference type="SAM" id="Phobius"/>
    </source>
</evidence>
<dbReference type="GO" id="GO:0005524">
    <property type="term" value="F:ATP binding"/>
    <property type="evidence" value="ECO:0007669"/>
    <property type="project" value="UniProtKB-KW"/>
</dbReference>
<dbReference type="Proteomes" id="UP000663828">
    <property type="component" value="Unassembled WGS sequence"/>
</dbReference>
<feature type="transmembrane region" description="Helical" evidence="9">
    <location>
        <begin position="607"/>
        <end position="624"/>
    </location>
</feature>
<gene>
    <name evidence="11" type="ORF">XAT740_LOCUS28598</name>
</gene>
<evidence type="ECO:0000256" key="1">
    <source>
        <dbReference type="ARBA" id="ARBA00004141"/>
    </source>
</evidence>
<dbReference type="SMART" id="SM00382">
    <property type="entry name" value="AAA"/>
    <property type="match status" value="1"/>
</dbReference>
<evidence type="ECO:0000313" key="11">
    <source>
        <dbReference type="EMBL" id="CAF1295953.1"/>
    </source>
</evidence>
<dbReference type="InterPro" id="IPR003593">
    <property type="entry name" value="AAA+_ATPase"/>
</dbReference>
<dbReference type="InterPro" id="IPR050352">
    <property type="entry name" value="ABCG_transporters"/>
</dbReference>
<evidence type="ECO:0000256" key="3">
    <source>
        <dbReference type="ARBA" id="ARBA00022448"/>
    </source>
</evidence>
<feature type="transmembrane region" description="Helical" evidence="9">
    <location>
        <begin position="539"/>
        <end position="562"/>
    </location>
</feature>
<comment type="caution">
    <text evidence="11">The sequence shown here is derived from an EMBL/GenBank/DDBJ whole genome shotgun (WGS) entry which is preliminary data.</text>
</comment>
<dbReference type="PANTHER" id="PTHR48041">
    <property type="entry name" value="ABC TRANSPORTER G FAMILY MEMBER 28"/>
    <property type="match status" value="1"/>
</dbReference>
<feature type="transmembrane region" description="Helical" evidence="9">
    <location>
        <begin position="574"/>
        <end position="595"/>
    </location>
</feature>
<evidence type="ECO:0000256" key="2">
    <source>
        <dbReference type="ARBA" id="ARBA00005814"/>
    </source>
</evidence>
<proteinExistence type="inferred from homology"/>
<dbReference type="InterPro" id="IPR017871">
    <property type="entry name" value="ABC_transporter-like_CS"/>
</dbReference>
<reference evidence="11" key="1">
    <citation type="submission" date="2021-02" db="EMBL/GenBank/DDBJ databases">
        <authorList>
            <person name="Nowell W R."/>
        </authorList>
    </citation>
    <scope>NUCLEOTIDE SEQUENCE</scope>
</reference>